<dbReference type="PROSITE" id="PS00109">
    <property type="entry name" value="PROTEIN_KINASE_TYR"/>
    <property type="match status" value="1"/>
</dbReference>
<evidence type="ECO:0000256" key="8">
    <source>
        <dbReference type="ARBA" id="ARBA00051245"/>
    </source>
</evidence>
<dbReference type="PRINTS" id="PR00109">
    <property type="entry name" value="TYRKINASE"/>
</dbReference>
<keyword evidence="6 11" id="KW-0067">ATP-binding</keyword>
<evidence type="ECO:0000256" key="5">
    <source>
        <dbReference type="ARBA" id="ARBA00022777"/>
    </source>
</evidence>
<evidence type="ECO:0000256" key="11">
    <source>
        <dbReference type="PROSITE-ProRule" id="PRU10141"/>
    </source>
</evidence>
<dbReference type="GO" id="GO:0005524">
    <property type="term" value="F:ATP binding"/>
    <property type="evidence" value="ECO:0007669"/>
    <property type="project" value="UniProtKB-UniRule"/>
</dbReference>
<dbReference type="RefSeq" id="XP_004991217.1">
    <property type="nucleotide sequence ID" value="XM_004991160.1"/>
</dbReference>
<dbReference type="Pfam" id="PF00017">
    <property type="entry name" value="SH2"/>
    <property type="match status" value="1"/>
</dbReference>
<evidence type="ECO:0000256" key="2">
    <source>
        <dbReference type="ARBA" id="ARBA00022443"/>
    </source>
</evidence>
<dbReference type="SMART" id="SM00219">
    <property type="entry name" value="TyrKc"/>
    <property type="match status" value="1"/>
</dbReference>
<organism evidence="16">
    <name type="scientific">Salpingoeca rosetta (strain ATCC 50818 / BSB-021)</name>
    <dbReference type="NCBI Taxonomy" id="946362"/>
    <lineage>
        <taxon>Eukaryota</taxon>
        <taxon>Choanoflagellata</taxon>
        <taxon>Craspedida</taxon>
        <taxon>Salpingoecidae</taxon>
        <taxon>Salpingoeca</taxon>
    </lineage>
</organism>
<dbReference type="FunCoup" id="F2UI96">
    <property type="interactions" value="1004"/>
</dbReference>
<dbReference type="KEGG" id="sre:PTSG_08192"/>
<dbReference type="InterPro" id="IPR020635">
    <property type="entry name" value="Tyr_kinase_cat_dom"/>
</dbReference>
<dbReference type="PROSITE" id="PS50002">
    <property type="entry name" value="SH3"/>
    <property type="match status" value="1"/>
</dbReference>
<evidence type="ECO:0000256" key="6">
    <source>
        <dbReference type="ARBA" id="ARBA00022840"/>
    </source>
</evidence>
<feature type="binding site" evidence="11">
    <location>
        <position position="232"/>
    </location>
    <ligand>
        <name>ATP</name>
        <dbReference type="ChEBI" id="CHEBI:30616"/>
    </ligand>
</feature>
<name>F2UI96_SALR5</name>
<keyword evidence="16" id="KW-1185">Reference proteome</keyword>
<dbReference type="PANTHER" id="PTHR24418">
    <property type="entry name" value="TYROSINE-PROTEIN KINASE"/>
    <property type="match status" value="1"/>
</dbReference>
<evidence type="ECO:0000256" key="1">
    <source>
        <dbReference type="ARBA" id="ARBA00011903"/>
    </source>
</evidence>
<protein>
    <recommendedName>
        <fullName evidence="1">non-specific protein-tyrosine kinase</fullName>
        <ecNumber evidence="1">2.7.10.2</ecNumber>
    </recommendedName>
</protein>
<feature type="domain" description="Protein kinase" evidence="14">
    <location>
        <begin position="205"/>
        <end position="457"/>
    </location>
</feature>
<dbReference type="SUPFAM" id="SSF55550">
    <property type="entry name" value="SH2 domain"/>
    <property type="match status" value="1"/>
</dbReference>
<keyword evidence="7" id="KW-0829">Tyrosine-protein kinase</keyword>
<dbReference type="InterPro" id="IPR001452">
    <property type="entry name" value="SH3_domain"/>
</dbReference>
<dbReference type="InterPro" id="IPR000719">
    <property type="entry name" value="Prot_kinase_dom"/>
</dbReference>
<keyword evidence="9" id="KW-0727">SH2 domain</keyword>
<dbReference type="Proteomes" id="UP000007799">
    <property type="component" value="Unassembled WGS sequence"/>
</dbReference>
<dbReference type="Pfam" id="PF07714">
    <property type="entry name" value="PK_Tyr_Ser-Thr"/>
    <property type="match status" value="1"/>
</dbReference>
<dbReference type="InterPro" id="IPR011009">
    <property type="entry name" value="Kinase-like_dom_sf"/>
</dbReference>
<dbReference type="InterPro" id="IPR017441">
    <property type="entry name" value="Protein_kinase_ATP_BS"/>
</dbReference>
<dbReference type="InParanoid" id="F2UI96"/>
<feature type="domain" description="SH2" evidence="12">
    <location>
        <begin position="89"/>
        <end position="181"/>
    </location>
</feature>
<dbReference type="CDD" id="cd11769">
    <property type="entry name" value="SH3_CSK"/>
    <property type="match status" value="1"/>
</dbReference>
<dbReference type="STRING" id="946362.F2UI96"/>
<keyword evidence="4 11" id="KW-0547">Nucleotide-binding</keyword>
<dbReference type="PRINTS" id="PR00452">
    <property type="entry name" value="SH3DOMAIN"/>
</dbReference>
<evidence type="ECO:0000259" key="12">
    <source>
        <dbReference type="PROSITE" id="PS50001"/>
    </source>
</evidence>
<evidence type="ECO:0000259" key="13">
    <source>
        <dbReference type="PROSITE" id="PS50002"/>
    </source>
</evidence>
<evidence type="ECO:0000313" key="15">
    <source>
        <dbReference type="EMBL" id="EGD76845.1"/>
    </source>
</evidence>
<dbReference type="PROSITE" id="PS50011">
    <property type="entry name" value="PROTEIN_KINASE_DOM"/>
    <property type="match status" value="1"/>
</dbReference>
<dbReference type="InterPro" id="IPR036028">
    <property type="entry name" value="SH3-like_dom_sf"/>
</dbReference>
<dbReference type="InterPro" id="IPR050198">
    <property type="entry name" value="Non-receptor_tyrosine_kinases"/>
</dbReference>
<dbReference type="GO" id="GO:0004715">
    <property type="term" value="F:non-membrane spanning protein tyrosine kinase activity"/>
    <property type="evidence" value="ECO:0007669"/>
    <property type="project" value="UniProtKB-EC"/>
</dbReference>
<dbReference type="InterPro" id="IPR036860">
    <property type="entry name" value="SH2_dom_sf"/>
</dbReference>
<evidence type="ECO:0000313" key="16">
    <source>
        <dbReference type="Proteomes" id="UP000007799"/>
    </source>
</evidence>
<dbReference type="PROSITE" id="PS50001">
    <property type="entry name" value="SH2"/>
    <property type="match status" value="1"/>
</dbReference>
<dbReference type="InterPro" id="IPR001245">
    <property type="entry name" value="Ser-Thr/Tyr_kinase_cat_dom"/>
</dbReference>
<evidence type="ECO:0000256" key="10">
    <source>
        <dbReference type="PROSITE-ProRule" id="PRU00192"/>
    </source>
</evidence>
<keyword evidence="5 15" id="KW-0418">Kinase</keyword>
<accession>F2UI96</accession>
<dbReference type="PROSITE" id="PS00107">
    <property type="entry name" value="PROTEIN_KINASE_ATP"/>
    <property type="match status" value="1"/>
</dbReference>
<dbReference type="EC" id="2.7.10.2" evidence="1"/>
<dbReference type="eggNOG" id="KOG0197">
    <property type="taxonomic scope" value="Eukaryota"/>
</dbReference>
<dbReference type="OMA" id="PTMTTHS"/>
<evidence type="ECO:0000259" key="14">
    <source>
        <dbReference type="PROSITE" id="PS50011"/>
    </source>
</evidence>
<dbReference type="InterPro" id="IPR000980">
    <property type="entry name" value="SH2"/>
</dbReference>
<dbReference type="Gene3D" id="2.30.30.40">
    <property type="entry name" value="SH3 Domains"/>
    <property type="match status" value="1"/>
</dbReference>
<dbReference type="PRINTS" id="PR00401">
    <property type="entry name" value="SH2DOMAIN"/>
</dbReference>
<dbReference type="EMBL" id="GL832975">
    <property type="protein sequence ID" value="EGD76845.1"/>
    <property type="molecule type" value="Genomic_DNA"/>
</dbReference>
<dbReference type="OrthoDB" id="346907at2759"/>
<evidence type="ECO:0000256" key="7">
    <source>
        <dbReference type="ARBA" id="ARBA00023137"/>
    </source>
</evidence>
<dbReference type="GeneID" id="16071778"/>
<evidence type="ECO:0000256" key="9">
    <source>
        <dbReference type="PROSITE-ProRule" id="PRU00191"/>
    </source>
</evidence>
<dbReference type="SUPFAM" id="SSF50044">
    <property type="entry name" value="SH3-domain"/>
    <property type="match status" value="1"/>
</dbReference>
<dbReference type="SUPFAM" id="SSF56112">
    <property type="entry name" value="Protein kinase-like (PK-like)"/>
    <property type="match status" value="1"/>
</dbReference>
<dbReference type="AlphaFoldDB" id="F2UI96"/>
<evidence type="ECO:0000256" key="3">
    <source>
        <dbReference type="ARBA" id="ARBA00022679"/>
    </source>
</evidence>
<feature type="domain" description="SH3" evidence="13">
    <location>
        <begin position="5"/>
        <end position="66"/>
    </location>
</feature>
<proteinExistence type="predicted"/>
<reference evidence="15" key="1">
    <citation type="submission" date="2009-08" db="EMBL/GenBank/DDBJ databases">
        <title>Annotation of Salpingoeca rosetta.</title>
        <authorList>
            <consortium name="The Broad Institute Genome Sequencing Platform"/>
            <person name="Russ C."/>
            <person name="Cuomo C."/>
            <person name="Burger G."/>
            <person name="Gray M.W."/>
            <person name="Holland P.W.H."/>
            <person name="King N."/>
            <person name="Lang F.B.F."/>
            <person name="Roger A.J."/>
            <person name="Ruiz-Trillo I."/>
            <person name="Young S.K."/>
            <person name="Zeng Q."/>
            <person name="Gargeya S."/>
            <person name="Alvarado L."/>
            <person name="Berlin A."/>
            <person name="Chapman S.B."/>
            <person name="Chen Z."/>
            <person name="Freedman E."/>
            <person name="Gellesch M."/>
            <person name="Goldberg J."/>
            <person name="Griggs A."/>
            <person name="Gujja S."/>
            <person name="Heilman E."/>
            <person name="Heiman D."/>
            <person name="Howarth C."/>
            <person name="Mehta T."/>
            <person name="Neiman D."/>
            <person name="Pearson M."/>
            <person name="Roberts A."/>
            <person name="Saif S."/>
            <person name="Shea T."/>
            <person name="Shenoy N."/>
            <person name="Sisk P."/>
            <person name="Stolte C."/>
            <person name="Sykes S."/>
            <person name="White J."/>
            <person name="Yandava C."/>
            <person name="Haas B."/>
            <person name="Nusbaum C."/>
            <person name="Birren B."/>
        </authorList>
    </citation>
    <scope>NUCLEOTIDE SEQUENCE [LARGE SCALE GENOMIC DNA]</scope>
    <source>
        <strain evidence="15">ATCC 50818</strain>
    </source>
</reference>
<dbReference type="Pfam" id="PF00018">
    <property type="entry name" value="SH3_1"/>
    <property type="match status" value="1"/>
</dbReference>
<comment type="catalytic activity">
    <reaction evidence="8">
        <text>L-tyrosyl-[protein] + ATP = O-phospho-L-tyrosyl-[protein] + ADP + H(+)</text>
        <dbReference type="Rhea" id="RHEA:10596"/>
        <dbReference type="Rhea" id="RHEA-COMP:10136"/>
        <dbReference type="Rhea" id="RHEA-COMP:20101"/>
        <dbReference type="ChEBI" id="CHEBI:15378"/>
        <dbReference type="ChEBI" id="CHEBI:30616"/>
        <dbReference type="ChEBI" id="CHEBI:46858"/>
        <dbReference type="ChEBI" id="CHEBI:61978"/>
        <dbReference type="ChEBI" id="CHEBI:456216"/>
        <dbReference type="EC" id="2.7.10.2"/>
    </reaction>
</comment>
<dbReference type="InterPro" id="IPR008266">
    <property type="entry name" value="Tyr_kinase_AS"/>
</dbReference>
<gene>
    <name evidence="15" type="ORF">PTSG_08192</name>
</gene>
<dbReference type="SMART" id="SM00252">
    <property type="entry name" value="SH2"/>
    <property type="match status" value="1"/>
</dbReference>
<dbReference type="Gene3D" id="3.30.505.10">
    <property type="entry name" value="SH2 domain"/>
    <property type="match status" value="1"/>
</dbReference>
<dbReference type="Gene3D" id="1.10.510.10">
    <property type="entry name" value="Transferase(Phosphotransferase) domain 1"/>
    <property type="match status" value="1"/>
</dbReference>
<keyword evidence="2 10" id="KW-0728">SH3 domain</keyword>
<evidence type="ECO:0000256" key="4">
    <source>
        <dbReference type="ARBA" id="ARBA00022741"/>
    </source>
</evidence>
<dbReference type="FunFam" id="1.10.510.10:FF:000554">
    <property type="entry name" value="Predicted protein"/>
    <property type="match status" value="1"/>
</dbReference>
<keyword evidence="3" id="KW-0808">Transferase</keyword>
<dbReference type="SMART" id="SM00326">
    <property type="entry name" value="SH3"/>
    <property type="match status" value="1"/>
</dbReference>
<sequence length="457" mass="51756">MSGPEPGTKVVALFDFKGASKEDLPFRRGEALIVQQLSEDPNWWFVKNSKGKKGMIPANYVNVLDDRPKKDTTLPRDDKGQLIGGPMPWFHGKISRDRANQMLLKAKAPDGVFLIRESTNYPGDYTLCVRSGVDQVDHYHIKSINGRITVDEESTFRSLDDLIQHYYKEADGLAHKLVTPLVREDGKELIDKKAFEAYEINPRELYKGKLLGSGQFGEVYEGTFRGVKVAIKTLKNINEDGLREFLAEANVMIQLKDKNLVSLIGVVTKAGEKKLVTEFLEKGNLLDFLRSRGRSVVTPKMQHHFTRDICNGMAYLEKRKVVHRDLAARNVLISADDVAKVADFGLARVSTAGVADPGKLPIKWTAPEVLRQKVSTSKSDVWSFGVTVWEIYSFGRTPYPRMSQKEVVEKVAKGYRMEKPEDCPEVIYEIMQKCWHIEPLQRPTFNSLKKTLAKRPK</sequence>